<dbReference type="GO" id="GO:0003690">
    <property type="term" value="F:double-stranded DNA binding"/>
    <property type="evidence" value="ECO:0007669"/>
    <property type="project" value="InterPro"/>
</dbReference>
<evidence type="ECO:0000313" key="2">
    <source>
        <dbReference type="Proteomes" id="UP000785759"/>
    </source>
</evidence>
<dbReference type="EMBL" id="QFDK01000003">
    <property type="protein sequence ID" value="TOZ05111.1"/>
    <property type="molecule type" value="Genomic_DNA"/>
</dbReference>
<dbReference type="RefSeq" id="WP_139988717.1">
    <property type="nucleotide sequence ID" value="NZ_QFDK01000003.1"/>
</dbReference>
<dbReference type="SUPFAM" id="SSF161266">
    <property type="entry name" value="Gam-like"/>
    <property type="match status" value="1"/>
</dbReference>
<protein>
    <recommendedName>
        <fullName evidence="3">Bacteriophage Mu Gam like protein</fullName>
    </recommendedName>
</protein>
<dbReference type="AlphaFoldDB" id="A0AAJ5FKS9"/>
<name>A0AAJ5FKS9_LEVBR</name>
<dbReference type="GO" id="GO:0042262">
    <property type="term" value="P:DNA protection"/>
    <property type="evidence" value="ECO:0007669"/>
    <property type="project" value="InterPro"/>
</dbReference>
<sequence length="181" mass="20558">MDALEKYDLENDEVVSKPKFEITDLSSATWVMRKYRALAAKDDELKKVALEQKESIDAWLESKLQANQDSRAFFEGLFADYLTKLREDDPKARIETPFGTVSTRKTPTGVNWSDEAVVQSLEKQGLNDLINIKKTPDKKQIKKQFHFVKGRYVNDDGLMIDGATEKEATESLVVKPAKEGL</sequence>
<dbReference type="Pfam" id="PF07352">
    <property type="entry name" value="Phage_Mu_Gam"/>
    <property type="match status" value="1"/>
</dbReference>
<comment type="caution">
    <text evidence="1">The sequence shown here is derived from an EMBL/GenBank/DDBJ whole genome shotgun (WGS) entry which is preliminary data.</text>
</comment>
<dbReference type="InterPro" id="IPR009951">
    <property type="entry name" value="Host-nuc_inhib_Gam"/>
</dbReference>
<reference evidence="1" key="1">
    <citation type="submission" date="2018-05" db="EMBL/GenBank/DDBJ databases">
        <title>Genome Comparison of Lactic Acid Bacteria Isolated from non-Wheat Sourdough.</title>
        <authorList>
            <person name="Rice T."/>
            <person name="Axel C."/>
            <person name="Lynch K.M."/>
            <person name="Benz C."/>
            <person name="Arendt E.K."/>
            <person name="Coffey A."/>
        </authorList>
    </citation>
    <scope>NUCLEOTIDE SEQUENCE</scope>
    <source>
        <strain evidence="1">TR055</strain>
    </source>
</reference>
<evidence type="ECO:0000313" key="1">
    <source>
        <dbReference type="EMBL" id="TOZ05111.1"/>
    </source>
</evidence>
<gene>
    <name evidence="1" type="ORF">DIS17_03980</name>
</gene>
<proteinExistence type="predicted"/>
<accession>A0AAJ5FKS9</accession>
<organism evidence="1 2">
    <name type="scientific">Levilactobacillus brevis</name>
    <name type="common">Lactobacillus brevis</name>
    <dbReference type="NCBI Taxonomy" id="1580"/>
    <lineage>
        <taxon>Bacteria</taxon>
        <taxon>Bacillati</taxon>
        <taxon>Bacillota</taxon>
        <taxon>Bacilli</taxon>
        <taxon>Lactobacillales</taxon>
        <taxon>Lactobacillaceae</taxon>
        <taxon>Levilactobacillus</taxon>
    </lineage>
</organism>
<dbReference type="Proteomes" id="UP000785759">
    <property type="component" value="Unassembled WGS sequence"/>
</dbReference>
<evidence type="ECO:0008006" key="3">
    <source>
        <dbReference type="Google" id="ProtNLM"/>
    </source>
</evidence>